<evidence type="ECO:0000256" key="6">
    <source>
        <dbReference type="PIRSR" id="PIRSR000350-3"/>
    </source>
</evidence>
<dbReference type="GO" id="GO:0050660">
    <property type="term" value="F:flavin adenine dinucleotide binding"/>
    <property type="evidence" value="ECO:0007669"/>
    <property type="project" value="TreeGrafter"/>
</dbReference>
<name>A0AA36Y4U6_9FIRM</name>
<dbReference type="SUPFAM" id="SSF51905">
    <property type="entry name" value="FAD/NAD(P)-binding domain"/>
    <property type="match status" value="1"/>
</dbReference>
<feature type="active site" description="Proton acceptor" evidence="5">
    <location>
        <position position="436"/>
    </location>
</feature>
<dbReference type="EMBL" id="AGEL01000007">
    <property type="protein sequence ID" value="EHO16758.1"/>
    <property type="molecule type" value="Genomic_DNA"/>
</dbReference>
<proteinExistence type="inferred from homology"/>
<dbReference type="Gene3D" id="3.30.390.30">
    <property type="match status" value="1"/>
</dbReference>
<dbReference type="PANTHER" id="PTHR43014">
    <property type="entry name" value="MERCURIC REDUCTASE"/>
    <property type="match status" value="1"/>
</dbReference>
<evidence type="ECO:0000256" key="7">
    <source>
        <dbReference type="PIRSR" id="PIRSR000350-4"/>
    </source>
</evidence>
<evidence type="ECO:0000256" key="4">
    <source>
        <dbReference type="ARBA" id="ARBA00023002"/>
    </source>
</evidence>
<feature type="domain" description="FAD/NAD(P)-binding" evidence="9">
    <location>
        <begin position="6"/>
        <end position="311"/>
    </location>
</feature>
<feature type="domain" description="Pyridine nucleotide-disulphide oxidoreductase dimerisation" evidence="8">
    <location>
        <begin position="338"/>
        <end position="445"/>
    </location>
</feature>
<dbReference type="PRINTS" id="PR00411">
    <property type="entry name" value="PNDRDTASEI"/>
</dbReference>
<feature type="disulfide bond" description="Redox-active" evidence="7">
    <location>
        <begin position="43"/>
        <end position="48"/>
    </location>
</feature>
<evidence type="ECO:0000313" key="10">
    <source>
        <dbReference type="EMBL" id="EHO16758.1"/>
    </source>
</evidence>
<feature type="binding site" evidence="6">
    <location>
        <begin position="176"/>
        <end position="183"/>
    </location>
    <ligand>
        <name>NAD(+)</name>
        <dbReference type="ChEBI" id="CHEBI:57540"/>
    </ligand>
</feature>
<feature type="binding site" evidence="6">
    <location>
        <position position="262"/>
    </location>
    <ligand>
        <name>NAD(+)</name>
        <dbReference type="ChEBI" id="CHEBI:57540"/>
    </ligand>
</feature>
<dbReference type="FunFam" id="3.30.390.30:FF:000001">
    <property type="entry name" value="Dihydrolipoyl dehydrogenase"/>
    <property type="match status" value="1"/>
</dbReference>
<dbReference type="PIRSF" id="PIRSF000350">
    <property type="entry name" value="Mercury_reductase_MerA"/>
    <property type="match status" value="1"/>
</dbReference>
<evidence type="ECO:0000313" key="11">
    <source>
        <dbReference type="Proteomes" id="UP000018466"/>
    </source>
</evidence>
<keyword evidence="6" id="KW-0547">Nucleotide-binding</keyword>
<dbReference type="AlphaFoldDB" id="A0AA36Y4U6"/>
<evidence type="ECO:0000256" key="1">
    <source>
        <dbReference type="ARBA" id="ARBA00007532"/>
    </source>
</evidence>
<feature type="binding site" evidence="6">
    <location>
        <position position="52"/>
    </location>
    <ligand>
        <name>FAD</name>
        <dbReference type="ChEBI" id="CHEBI:57692"/>
    </ligand>
</feature>
<dbReference type="RefSeq" id="WP_009533289.1">
    <property type="nucleotide sequence ID" value="NZ_JH590863.1"/>
</dbReference>
<evidence type="ECO:0000259" key="9">
    <source>
        <dbReference type="Pfam" id="PF07992"/>
    </source>
</evidence>
<keyword evidence="2" id="KW-0285">Flavoprotein</keyword>
<dbReference type="PANTHER" id="PTHR43014:SF4">
    <property type="entry name" value="PYRIDINE NUCLEOTIDE-DISULFIDE OXIDOREDUCTASE RCLA-RELATED"/>
    <property type="match status" value="1"/>
</dbReference>
<dbReference type="SUPFAM" id="SSF55424">
    <property type="entry name" value="FAD/NAD-linked reductases, dimerisation (C-terminal) domain"/>
    <property type="match status" value="1"/>
</dbReference>
<dbReference type="PRINTS" id="PR00368">
    <property type="entry name" value="FADPNR"/>
</dbReference>
<dbReference type="InterPro" id="IPR023753">
    <property type="entry name" value="FAD/NAD-binding_dom"/>
</dbReference>
<reference evidence="10 11" key="1">
    <citation type="submission" date="2011-10" db="EMBL/GenBank/DDBJ databases">
        <title>The Genome Sequence of Lachnospiraceae bacterium ACC2.</title>
        <authorList>
            <consortium name="The Broad Institute Genome Sequencing Platform"/>
            <person name="Earl A."/>
            <person name="Ward D."/>
            <person name="Feldgarden M."/>
            <person name="Gevers D."/>
            <person name="Sizova M."/>
            <person name="Hazen A."/>
            <person name="Epstein S."/>
            <person name="Young S.K."/>
            <person name="Zeng Q."/>
            <person name="Gargeya S."/>
            <person name="Fitzgerald M."/>
            <person name="Haas B."/>
            <person name="Abouelleil A."/>
            <person name="Alvarado L."/>
            <person name="Arachchi H.M."/>
            <person name="Berlin A."/>
            <person name="Brown A."/>
            <person name="Chapman S.B."/>
            <person name="Chen Z."/>
            <person name="Dunbar C."/>
            <person name="Freedman E."/>
            <person name="Gearin G."/>
            <person name="Goldberg J."/>
            <person name="Griggs A."/>
            <person name="Gujja S."/>
            <person name="Heiman D."/>
            <person name="Howarth C."/>
            <person name="Larson L."/>
            <person name="Lui A."/>
            <person name="MacDonald P.J.P."/>
            <person name="Montmayeur A."/>
            <person name="Murphy C."/>
            <person name="Neiman D."/>
            <person name="Pearson M."/>
            <person name="Priest M."/>
            <person name="Roberts A."/>
            <person name="Saif S."/>
            <person name="Shea T."/>
            <person name="Shenoy N."/>
            <person name="Sisk P."/>
            <person name="Stolte C."/>
            <person name="Sykes S."/>
            <person name="Wortman J."/>
            <person name="Nusbaum C."/>
            <person name="Birren B."/>
        </authorList>
    </citation>
    <scope>NUCLEOTIDE SEQUENCE [LARGE SCALE GENOMIC DNA]</scope>
    <source>
        <strain evidence="10 11">ACC2</strain>
    </source>
</reference>
<keyword evidence="6" id="KW-0520">NAD</keyword>
<dbReference type="Pfam" id="PF02852">
    <property type="entry name" value="Pyr_redox_dim"/>
    <property type="match status" value="1"/>
</dbReference>
<evidence type="ECO:0008006" key="12">
    <source>
        <dbReference type="Google" id="ProtNLM"/>
    </source>
</evidence>
<dbReference type="InterPro" id="IPR004099">
    <property type="entry name" value="Pyr_nucl-diS_OxRdtase_dimer"/>
</dbReference>
<protein>
    <recommendedName>
        <fullName evidence="12">Pyridine nucleotide-disulfide oxidoreductase</fullName>
    </recommendedName>
</protein>
<evidence type="ECO:0000259" key="8">
    <source>
        <dbReference type="Pfam" id="PF02852"/>
    </source>
</evidence>
<sequence length="448" mass="48654">MREYKNLIIGFGKAGKTLAGYLAKKGEKTALVEENPLRYGGTCINVACIPSKSLEHSAALSATFGGSLAEKKERYRAAIAEKQRLTGFLRQKNYEKIASTGAEIIDARAVFLDQHHVKLQFPDGRVDEAEAERIFINTGAVTVIPPIAGIENNPKVFTSESMMELSELPEKLVIIGGGYIGLEFASYYNNFGSKVTVIQDSEQFIPREDKEMAALIEKTLVESGIEIIKGAKVEEIQGGSVRFTVGGKAEEKTGDAVLLATGRKPNTANLGLEHAGVDVTARGGIITDKQCRTSVNHIFAMGDVRGDLQFTYISLDDFRIVRDALAGKTRTTENRGAVPYAVFLTPPFARVGLSEEEAVAAGKKFKKTLLPTAAIPKAQVLRETRGALKVLIEEGTGLILGAHLFCPESPEMINLVKRAMDSKIPASELAEQIYTHPTMTEAFNDLFA</sequence>
<accession>A0AA36Y4U6</accession>
<keyword evidence="3 6" id="KW-0274">FAD</keyword>
<dbReference type="Pfam" id="PF07992">
    <property type="entry name" value="Pyr_redox_2"/>
    <property type="match status" value="1"/>
</dbReference>
<organism evidence="10 11">
    <name type="scientific">Stomatobaculum longum</name>
    <dbReference type="NCBI Taxonomy" id="796942"/>
    <lineage>
        <taxon>Bacteria</taxon>
        <taxon>Bacillati</taxon>
        <taxon>Bacillota</taxon>
        <taxon>Clostridia</taxon>
        <taxon>Lachnospirales</taxon>
        <taxon>Lachnospiraceae</taxon>
        <taxon>Stomatobaculum</taxon>
    </lineage>
</organism>
<dbReference type="Gene3D" id="3.50.50.60">
    <property type="entry name" value="FAD/NAD(P)-binding domain"/>
    <property type="match status" value="2"/>
</dbReference>
<keyword evidence="4" id="KW-0560">Oxidoreductase</keyword>
<comment type="caution">
    <text evidence="10">The sequence shown here is derived from an EMBL/GenBank/DDBJ whole genome shotgun (WGS) entry which is preliminary data.</text>
</comment>
<dbReference type="GeneID" id="86941200"/>
<gene>
    <name evidence="10" type="ORF">HMPREF9623_01457</name>
</gene>
<dbReference type="InterPro" id="IPR036188">
    <property type="entry name" value="FAD/NAD-bd_sf"/>
</dbReference>
<comment type="similarity">
    <text evidence="1">Belongs to the class-I pyridine nucleotide-disulfide oxidoreductase family.</text>
</comment>
<keyword evidence="11" id="KW-1185">Reference proteome</keyword>
<dbReference type="InterPro" id="IPR016156">
    <property type="entry name" value="FAD/NAD-linked_Rdtase_dimer_sf"/>
</dbReference>
<evidence type="ECO:0000256" key="5">
    <source>
        <dbReference type="PIRSR" id="PIRSR000350-2"/>
    </source>
</evidence>
<dbReference type="Proteomes" id="UP000018466">
    <property type="component" value="Unassembled WGS sequence"/>
</dbReference>
<evidence type="ECO:0000256" key="3">
    <source>
        <dbReference type="ARBA" id="ARBA00022827"/>
    </source>
</evidence>
<evidence type="ECO:0000256" key="2">
    <source>
        <dbReference type="ARBA" id="ARBA00022630"/>
    </source>
</evidence>
<comment type="cofactor">
    <cofactor evidence="6">
        <name>FAD</name>
        <dbReference type="ChEBI" id="CHEBI:57692"/>
    </cofactor>
    <text evidence="6">Binds 1 FAD per subunit.</text>
</comment>
<dbReference type="GO" id="GO:0003955">
    <property type="term" value="F:NAD(P)H dehydrogenase (quinone) activity"/>
    <property type="evidence" value="ECO:0007669"/>
    <property type="project" value="TreeGrafter"/>
</dbReference>
<dbReference type="InterPro" id="IPR001100">
    <property type="entry name" value="Pyr_nuc-diS_OxRdtase"/>
</dbReference>
<feature type="binding site" evidence="6">
    <location>
        <position position="303"/>
    </location>
    <ligand>
        <name>FAD</name>
        <dbReference type="ChEBI" id="CHEBI:57692"/>
    </ligand>
</feature>